<dbReference type="InParanoid" id="K5W241"/>
<proteinExistence type="predicted"/>
<organism evidence="1 2">
    <name type="scientific">Phanerochaete carnosa (strain HHB-10118-sp)</name>
    <name type="common">White-rot fungus</name>
    <name type="synonym">Peniophora carnosa</name>
    <dbReference type="NCBI Taxonomy" id="650164"/>
    <lineage>
        <taxon>Eukaryota</taxon>
        <taxon>Fungi</taxon>
        <taxon>Dikarya</taxon>
        <taxon>Basidiomycota</taxon>
        <taxon>Agaricomycotina</taxon>
        <taxon>Agaricomycetes</taxon>
        <taxon>Polyporales</taxon>
        <taxon>Phanerochaetaceae</taxon>
        <taxon>Phanerochaete</taxon>
    </lineage>
</organism>
<gene>
    <name evidence="1" type="ORF">PHACADRAFT_259119</name>
</gene>
<dbReference type="AlphaFoldDB" id="K5W241"/>
<sequence>MGILEWDISMDNIRELAKILDSPYDWDAYGKEFRPMREFFPDVFPSPFDKEAVLASRLITTFFNDLSRCQNYIIARRERLPTWYPSDYVPTFTEVGTTCLQTETWSSSHPPIPDRATIGSEDTPLLVTKRPSTRLPGDIKCSHKFQASWRRYADPYRTKEQNKTEGTGAMQKEYQKVMAQINHYMEYVGGVNFEEAGRYGYIITDEEAILVQRAAISVHGAPEGNRIQLYASRGFPLRRKETGPVPDDYISGMLALLWIHLVVGCQDPGKSYAMARPGFVNLDE</sequence>
<dbReference type="KEGG" id="pco:PHACADRAFT_259119"/>
<evidence type="ECO:0000313" key="1">
    <source>
        <dbReference type="EMBL" id="EKM52954.1"/>
    </source>
</evidence>
<name>K5W241_PHACS</name>
<dbReference type="RefSeq" id="XP_007397670.1">
    <property type="nucleotide sequence ID" value="XM_007397608.1"/>
</dbReference>
<dbReference type="Proteomes" id="UP000008370">
    <property type="component" value="Unassembled WGS sequence"/>
</dbReference>
<dbReference type="HOGENOM" id="CLU_980423_0_0_1"/>
<dbReference type="EMBL" id="JH930474">
    <property type="protein sequence ID" value="EKM52954.1"/>
    <property type="molecule type" value="Genomic_DNA"/>
</dbReference>
<accession>K5W241</accession>
<dbReference type="OrthoDB" id="2757509at2759"/>
<evidence type="ECO:0000313" key="2">
    <source>
        <dbReference type="Proteomes" id="UP000008370"/>
    </source>
</evidence>
<reference evidence="1 2" key="1">
    <citation type="journal article" date="2012" name="BMC Genomics">
        <title>Comparative genomics of the white-rot fungi, Phanerochaete carnosa and P. chrysosporium, to elucidate the genetic basis of the distinct wood types they colonize.</title>
        <authorList>
            <person name="Suzuki H."/>
            <person name="MacDonald J."/>
            <person name="Syed K."/>
            <person name="Salamov A."/>
            <person name="Hori C."/>
            <person name="Aerts A."/>
            <person name="Henrissat B."/>
            <person name="Wiebenga A."/>
            <person name="vanKuyk P.A."/>
            <person name="Barry K."/>
            <person name="Lindquist E."/>
            <person name="LaButti K."/>
            <person name="Lapidus A."/>
            <person name="Lucas S."/>
            <person name="Coutinho P."/>
            <person name="Gong Y."/>
            <person name="Samejima M."/>
            <person name="Mahadevan R."/>
            <person name="Abou-Zaid M."/>
            <person name="de Vries R.P."/>
            <person name="Igarashi K."/>
            <person name="Yadav J.S."/>
            <person name="Grigoriev I.V."/>
            <person name="Master E.R."/>
        </authorList>
    </citation>
    <scope>NUCLEOTIDE SEQUENCE [LARGE SCALE GENOMIC DNA]</scope>
    <source>
        <strain evidence="1 2">HHB-10118-sp</strain>
    </source>
</reference>
<keyword evidence="2" id="KW-1185">Reference proteome</keyword>
<dbReference type="GeneID" id="18917313"/>
<protein>
    <submittedName>
        <fullName evidence="1">Uncharacterized protein</fullName>
    </submittedName>
</protein>